<dbReference type="Pfam" id="PF05170">
    <property type="entry name" value="AsmA"/>
    <property type="match status" value="1"/>
</dbReference>
<evidence type="ECO:0000259" key="1">
    <source>
        <dbReference type="Pfam" id="PF05170"/>
    </source>
</evidence>
<dbReference type="EMBL" id="JALDYZ010000004">
    <property type="protein sequence ID" value="MDI7922261.1"/>
    <property type="molecule type" value="Genomic_DNA"/>
</dbReference>
<accession>A0AAE3QCD5</accession>
<keyword evidence="3" id="KW-1185">Reference proteome</keyword>
<dbReference type="Proteomes" id="UP001161580">
    <property type="component" value="Unassembled WGS sequence"/>
</dbReference>
<proteinExistence type="predicted"/>
<dbReference type="InterPro" id="IPR007844">
    <property type="entry name" value="AsmA"/>
</dbReference>
<comment type="caution">
    <text evidence="2">The sequence shown here is derived from an EMBL/GenBank/DDBJ whole genome shotgun (WGS) entry which is preliminary data.</text>
</comment>
<name>A0AAE3QCD5_9HYPH</name>
<dbReference type="PANTHER" id="PTHR30441">
    <property type="entry name" value="DUF748 DOMAIN-CONTAINING PROTEIN"/>
    <property type="match status" value="1"/>
</dbReference>
<dbReference type="AlphaFoldDB" id="A0AAE3QCD5"/>
<organism evidence="2 3">
    <name type="scientific">Ferirhizobium litorale</name>
    <dbReference type="NCBI Taxonomy" id="2927786"/>
    <lineage>
        <taxon>Bacteria</taxon>
        <taxon>Pseudomonadati</taxon>
        <taxon>Pseudomonadota</taxon>
        <taxon>Alphaproteobacteria</taxon>
        <taxon>Hyphomicrobiales</taxon>
        <taxon>Rhizobiaceae</taxon>
        <taxon>Ferirhizobium</taxon>
    </lineage>
</organism>
<evidence type="ECO:0000313" key="3">
    <source>
        <dbReference type="Proteomes" id="UP001161580"/>
    </source>
</evidence>
<sequence>MTPMNGRFLRRMRKKIAQSAPNLGRRTGIALLLLLAAFIAFRAAAPLLISTNLVRTNLEDAVSQWTGHRAIIKGSPQLEFWPSPRITLNDLTIERPTPAGGEVLGHVESLSATFSLFKAWQGRPIFYDFHFVRPEFFIERDETGKLHWSDDGLLADAISQAGAAGNGQQRIPEELNVRIGEVTIDDGTLVIEDARHTEPFRINSISADIFWPHLGSGLRANLIARIRDKDVRLDFSTTQPLLLLSGSNADARGEFASAPLSGNFEGIANLASYAFLSGTAEINAPDVPALVAWSGLELPALAALNSASVTAEITTMDDNLRFNNLQFTIDDAHGSGVLDLGLTADGTPKATGTLAFDRLDVGAFLAAFSIKAPGAGDVPEKTIDTSFLRHMQLDLRLSARQAALGPFQIEDIGASVLIDARQAKFDIGDSAFEGGRLSGHLDVAEQDFDGSGNLQVSVRDANLADVFSRLQITGPLPSGTGSLDLSLRTEKPVWATGAHDISGTFRLFADDGSLQKFDATAFRQLATDKPFFYLRSANGGSFSYTSADVSAKFADGAAELTRARFVGPQQTLLLSGVIPYESGSIALAGLLDAGDPALADRYPPLNFFVGGSWPDPVISAVIYGPAQPAAN</sequence>
<dbReference type="PANTHER" id="PTHR30441:SF4">
    <property type="entry name" value="PROTEIN ASMA"/>
    <property type="match status" value="1"/>
</dbReference>
<reference evidence="2" key="1">
    <citation type="submission" date="2022-03" db="EMBL/GenBank/DDBJ databases">
        <title>Fererhizobium litorale gen. nov., sp. nov., isolated from sandy sediments of the Sea of Japan seashore.</title>
        <authorList>
            <person name="Romanenko L."/>
            <person name="Kurilenko V."/>
            <person name="Otstavnykh N."/>
            <person name="Svetashev V."/>
            <person name="Tekutyeva L."/>
            <person name="Isaeva M."/>
            <person name="Mikhailov V."/>
        </authorList>
    </citation>
    <scope>NUCLEOTIDE SEQUENCE</scope>
    <source>
        <strain evidence="2">KMM 9576</strain>
    </source>
</reference>
<dbReference type="RefSeq" id="WP_311787794.1">
    <property type="nucleotide sequence ID" value="NZ_JALDYY010000011.1"/>
</dbReference>
<gene>
    <name evidence="2" type="ORF">MRS75_09210</name>
</gene>
<dbReference type="InterPro" id="IPR052894">
    <property type="entry name" value="AsmA-related"/>
</dbReference>
<dbReference type="GO" id="GO:0005886">
    <property type="term" value="C:plasma membrane"/>
    <property type="evidence" value="ECO:0007669"/>
    <property type="project" value="TreeGrafter"/>
</dbReference>
<evidence type="ECO:0000313" key="2">
    <source>
        <dbReference type="EMBL" id="MDI7922261.1"/>
    </source>
</evidence>
<protein>
    <submittedName>
        <fullName evidence="2">AsmA family protein</fullName>
    </submittedName>
</protein>
<dbReference type="GO" id="GO:0090313">
    <property type="term" value="P:regulation of protein targeting to membrane"/>
    <property type="evidence" value="ECO:0007669"/>
    <property type="project" value="TreeGrafter"/>
</dbReference>
<feature type="domain" description="AsmA" evidence="1">
    <location>
        <begin position="29"/>
        <end position="198"/>
    </location>
</feature>